<accession>A0ABT4EDX2</accession>
<evidence type="ECO:0000313" key="1">
    <source>
        <dbReference type="EMBL" id="MCY9530541.1"/>
    </source>
</evidence>
<gene>
    <name evidence="1" type="ORF">M5X04_14560</name>
</gene>
<name>A0ABT4EDX2_PAEAL</name>
<organism evidence="1 2">
    <name type="scientific">Paenibacillus alvei</name>
    <name type="common">Bacillus alvei</name>
    <dbReference type="NCBI Taxonomy" id="44250"/>
    <lineage>
        <taxon>Bacteria</taxon>
        <taxon>Bacillati</taxon>
        <taxon>Bacillota</taxon>
        <taxon>Bacilli</taxon>
        <taxon>Bacillales</taxon>
        <taxon>Paenibacillaceae</taxon>
        <taxon>Paenibacillus</taxon>
    </lineage>
</organism>
<dbReference type="EMBL" id="JAMDLY010000012">
    <property type="protein sequence ID" value="MCY9530541.1"/>
    <property type="molecule type" value="Genomic_DNA"/>
</dbReference>
<comment type="caution">
    <text evidence="1">The sequence shown here is derived from an EMBL/GenBank/DDBJ whole genome shotgun (WGS) entry which is preliminary data.</text>
</comment>
<reference evidence="1 2" key="1">
    <citation type="submission" date="2022-05" db="EMBL/GenBank/DDBJ databases">
        <title>Genome Sequencing of Bee-Associated Microbes.</title>
        <authorList>
            <person name="Dunlap C."/>
        </authorList>
    </citation>
    <scope>NUCLEOTIDE SEQUENCE [LARGE SCALE GENOMIC DNA]</scope>
    <source>
        <strain evidence="1 2">NRRL NRS-750</strain>
    </source>
</reference>
<proteinExistence type="predicted"/>
<evidence type="ECO:0000313" key="2">
    <source>
        <dbReference type="Proteomes" id="UP001527090"/>
    </source>
</evidence>
<dbReference type="Proteomes" id="UP001527090">
    <property type="component" value="Unassembled WGS sequence"/>
</dbReference>
<dbReference type="RefSeq" id="WP_268632293.1">
    <property type="nucleotide sequence ID" value="NZ_JAMDLY010000012.1"/>
</dbReference>
<protein>
    <submittedName>
        <fullName evidence="1">Uncharacterized protein</fullName>
    </submittedName>
</protein>
<sequence length="61" mass="6888">MIERAVRIKAIDDPVAQRCLAAVGGHIALPIGKPPMFHFSTQFVYDEYYKLLREAKAKKAN</sequence>
<keyword evidence="2" id="KW-1185">Reference proteome</keyword>